<organism evidence="1 2">
    <name type="scientific">Paenibacillus borealis</name>
    <dbReference type="NCBI Taxonomy" id="160799"/>
    <lineage>
        <taxon>Bacteria</taxon>
        <taxon>Bacillati</taxon>
        <taxon>Bacillota</taxon>
        <taxon>Bacilli</taxon>
        <taxon>Bacillales</taxon>
        <taxon>Paenibacillaceae</taxon>
        <taxon>Paenibacillus</taxon>
    </lineage>
</organism>
<evidence type="ECO:0000313" key="2">
    <source>
        <dbReference type="Proteomes" id="UP000187412"/>
    </source>
</evidence>
<keyword evidence="2" id="KW-1185">Reference proteome</keyword>
<dbReference type="EMBL" id="MPTB01000016">
    <property type="protein sequence ID" value="OMD47259.1"/>
    <property type="molecule type" value="Genomic_DNA"/>
</dbReference>
<name>A0ABX3H9U8_PAEBO</name>
<evidence type="ECO:0008006" key="3">
    <source>
        <dbReference type="Google" id="ProtNLM"/>
    </source>
</evidence>
<reference evidence="1 2" key="1">
    <citation type="submission" date="2016-10" db="EMBL/GenBank/DDBJ databases">
        <title>Paenibacillus species isolates.</title>
        <authorList>
            <person name="Beno S.M."/>
        </authorList>
    </citation>
    <scope>NUCLEOTIDE SEQUENCE [LARGE SCALE GENOMIC DNA]</scope>
    <source>
        <strain evidence="1 2">FSL H7-0744</strain>
    </source>
</reference>
<gene>
    <name evidence="1" type="ORF">BSK56_13835</name>
</gene>
<dbReference type="Proteomes" id="UP000187412">
    <property type="component" value="Unassembled WGS sequence"/>
</dbReference>
<protein>
    <recommendedName>
        <fullName evidence="3">WYL domain-containing protein</fullName>
    </recommendedName>
</protein>
<dbReference type="RefSeq" id="WP_076111083.1">
    <property type="nucleotide sequence ID" value="NZ_MPTB01000016.1"/>
</dbReference>
<accession>A0ABX3H9U8</accession>
<comment type="caution">
    <text evidence="1">The sequence shown here is derived from an EMBL/GenBank/DDBJ whole genome shotgun (WGS) entry which is preliminary data.</text>
</comment>
<evidence type="ECO:0000313" key="1">
    <source>
        <dbReference type="EMBL" id="OMD47259.1"/>
    </source>
</evidence>
<sequence length="358" mass="42465">MIDFIESLKQKIEIKKAIYFLFSMGMAYYEVPQKREYLDDIGYRDLIQPAFDEIHKLMEQNNILRKDVAEYLWNIDPYLAYLLDETSIETELVILSFLNKTLDIYEIFTVPLETLPDDADSKYGVVLLNDKSSANHQGVFHGKQFFYYSPLYGARRDAATPPPLIMLLTEQMTNNNTVSLRLDQTIALQKEHYKPFMRFFFEVYQGREINLDNIQFPIHSGTSEFFCVYNPETMKKVQFRISHRKDSERWIEVEELWDIHGREENQLFVTRYLHSIFNPLTNKFVHIDGSFNFYNNEKYKVRVNQQINAHANLHVKQWLVEGEISVLDWAKMILHFFDDPDLILDAFKGNLIEEVFSE</sequence>
<proteinExistence type="predicted"/>